<organism evidence="6 7">
    <name type="scientific">Nocardia panacis</name>
    <dbReference type="NCBI Taxonomy" id="2340916"/>
    <lineage>
        <taxon>Bacteria</taxon>
        <taxon>Bacillati</taxon>
        <taxon>Actinomycetota</taxon>
        <taxon>Actinomycetes</taxon>
        <taxon>Mycobacteriales</taxon>
        <taxon>Nocardiaceae</taxon>
        <taxon>Nocardia</taxon>
    </lineage>
</organism>
<evidence type="ECO:0000256" key="1">
    <source>
        <dbReference type="ARBA" id="ARBA00001947"/>
    </source>
</evidence>
<dbReference type="GO" id="GO:0046872">
    <property type="term" value="F:metal ion binding"/>
    <property type="evidence" value="ECO:0007669"/>
    <property type="project" value="UniProtKB-KW"/>
</dbReference>
<reference evidence="6 7" key="1">
    <citation type="submission" date="2018-09" db="EMBL/GenBank/DDBJ databases">
        <title>YIM PH21274 draft genome.</title>
        <authorList>
            <person name="Miao C."/>
        </authorList>
    </citation>
    <scope>NUCLEOTIDE SEQUENCE [LARGE SCALE GENOMIC DNA]</scope>
    <source>
        <strain evidence="6 7">YIM PH 21724</strain>
    </source>
</reference>
<dbReference type="PANTHER" id="PTHR42978:SF2">
    <property type="entry name" value="102 KBASES UNSTABLE REGION: FROM 1 TO 119443"/>
    <property type="match status" value="1"/>
</dbReference>
<keyword evidence="7" id="KW-1185">Reference proteome</keyword>
<keyword evidence="3" id="KW-0479">Metal-binding</keyword>
<comment type="cofactor">
    <cofactor evidence="1">
        <name>Zn(2+)</name>
        <dbReference type="ChEBI" id="CHEBI:29105"/>
    </cofactor>
</comment>
<dbReference type="PANTHER" id="PTHR42978">
    <property type="entry name" value="QUORUM-QUENCHING LACTONASE YTNP-RELATED-RELATED"/>
    <property type="match status" value="1"/>
</dbReference>
<dbReference type="OrthoDB" id="2971563at2"/>
<evidence type="ECO:0000256" key="4">
    <source>
        <dbReference type="ARBA" id="ARBA00022801"/>
    </source>
</evidence>
<evidence type="ECO:0000256" key="5">
    <source>
        <dbReference type="ARBA" id="ARBA00022833"/>
    </source>
</evidence>
<evidence type="ECO:0000256" key="3">
    <source>
        <dbReference type="ARBA" id="ARBA00022723"/>
    </source>
</evidence>
<evidence type="ECO:0000313" key="7">
    <source>
        <dbReference type="Proteomes" id="UP000266677"/>
    </source>
</evidence>
<comment type="caution">
    <text evidence="6">The sequence shown here is derived from an EMBL/GenBank/DDBJ whole genome shotgun (WGS) entry which is preliminary data.</text>
</comment>
<comment type="similarity">
    <text evidence="2">Belongs to the metallo-beta-lactamase superfamily.</text>
</comment>
<keyword evidence="4" id="KW-0378">Hydrolase</keyword>
<dbReference type="GO" id="GO:0016787">
    <property type="term" value="F:hydrolase activity"/>
    <property type="evidence" value="ECO:0007669"/>
    <property type="project" value="UniProtKB-KW"/>
</dbReference>
<dbReference type="InterPro" id="IPR036866">
    <property type="entry name" value="RibonucZ/Hydroxyglut_hydro"/>
</dbReference>
<dbReference type="Gene3D" id="3.60.15.10">
    <property type="entry name" value="Ribonuclease Z/Hydroxyacylglutathione hydrolase-like"/>
    <property type="match status" value="1"/>
</dbReference>
<name>A0A3A4K5F4_9NOCA</name>
<gene>
    <name evidence="6" type="ORF">D5S18_21445</name>
</gene>
<sequence>MNYRITLLSMGIGEVPGPEVRWMRDFDRWRTLQFQVALIRSGDRTALVNTGPPEDLTELNRGWAGFLGERAALRRADGEFLLDQLRRVGVDPTEVTDVILTPLQLYTVGNVMAFPAATIHLARRGWVHFHTSHDHPHDDRRTSIPQPLLNYLTGPAWPRLHLLEDEDTVAPGLRTWWCGGHHRASLVVEVDTEAGVAALSDSYFHLDNVVDNHPIGITENIYESLQTYARVRRDAKIIVPLYDPQNFVRFPNGEPA</sequence>
<dbReference type="Proteomes" id="UP000266677">
    <property type="component" value="Unassembled WGS sequence"/>
</dbReference>
<dbReference type="EMBL" id="QZFU01000023">
    <property type="protein sequence ID" value="RJO73731.1"/>
    <property type="molecule type" value="Genomic_DNA"/>
</dbReference>
<evidence type="ECO:0008006" key="8">
    <source>
        <dbReference type="Google" id="ProtNLM"/>
    </source>
</evidence>
<dbReference type="InterPro" id="IPR051013">
    <property type="entry name" value="MBL_superfamily_lactonases"/>
</dbReference>
<proteinExistence type="inferred from homology"/>
<evidence type="ECO:0000313" key="6">
    <source>
        <dbReference type="EMBL" id="RJO73731.1"/>
    </source>
</evidence>
<evidence type="ECO:0000256" key="2">
    <source>
        <dbReference type="ARBA" id="ARBA00007749"/>
    </source>
</evidence>
<accession>A0A3A4K5F4</accession>
<keyword evidence="5" id="KW-0862">Zinc</keyword>
<dbReference type="AlphaFoldDB" id="A0A3A4K5F4"/>
<protein>
    <recommendedName>
        <fullName evidence="8">Metallo-beta-lactamase domain-containing protein</fullName>
    </recommendedName>
</protein>
<dbReference type="RefSeq" id="WP_120042807.1">
    <property type="nucleotide sequence ID" value="NZ_QZFU01000023.1"/>
</dbReference>
<dbReference type="SUPFAM" id="SSF56281">
    <property type="entry name" value="Metallo-hydrolase/oxidoreductase"/>
    <property type="match status" value="1"/>
</dbReference>